<evidence type="ECO:0000313" key="16">
    <source>
        <dbReference type="EMBL" id="GAA5053365.1"/>
    </source>
</evidence>
<dbReference type="Pfam" id="PF07715">
    <property type="entry name" value="Plug"/>
    <property type="match status" value="1"/>
</dbReference>
<dbReference type="PANTHER" id="PTHR32552">
    <property type="entry name" value="FERRICHROME IRON RECEPTOR-RELATED"/>
    <property type="match status" value="1"/>
</dbReference>
<accession>A0ABP9K8C1</accession>
<dbReference type="PROSITE" id="PS52016">
    <property type="entry name" value="TONB_DEPENDENT_REC_3"/>
    <property type="match status" value="1"/>
</dbReference>
<keyword evidence="16" id="KW-0675">Receptor</keyword>
<keyword evidence="7" id="KW-0406">Ion transport</keyword>
<evidence type="ECO:0000256" key="11">
    <source>
        <dbReference type="PROSITE-ProRule" id="PRU01360"/>
    </source>
</evidence>
<dbReference type="InterPro" id="IPR039426">
    <property type="entry name" value="TonB-dep_rcpt-like"/>
</dbReference>
<evidence type="ECO:0000256" key="1">
    <source>
        <dbReference type="ARBA" id="ARBA00004571"/>
    </source>
</evidence>
<feature type="domain" description="TonB-dependent receptor-like beta-barrel" evidence="14">
    <location>
        <begin position="337"/>
        <end position="769"/>
    </location>
</feature>
<sequence length="806" mass="86425">MVTWSKVNFLSGAALLALSAAATGLAVPAMAQGTQNGDAIGDEEQAGAAPAPDSVIVVTARRREESLQETPVAISAFSAETLQDRQIQQTSDLERITPSLQFKPAGQLSGNSASSVVFIRGVGQLDPTAAVDPGVGIYIDEVYVGRAVGGTIDFGDIQSVEVLRGPQGTLFGRNTIGGAILVQTREPEFDELSARGRFRVGEYDLFEGFAAFNLPISETVAARVSGGFRKRDGYVIREFDGLDLGNDDSVTVNGALRFEPTADFELQLRADYTKRDENGAPFVFAGINENAPVAAIVSVAAGCPGATIPFAPLQPGDPRFGAPNVPLIDDARCANDFQDRGNFVNGGTADVLSTSEVWGISGTATLDVSDNVLLKSITAYRSTESRGIRDADNTPFLLITTDVGSKSEQFSQELQVQYDGGPLNGILGVYYFDEDTNERATVPLSFPPSPPVIGSILAGGPGSRDLQVSQLETRSWAIFGEASYEITDALEVSGGLRYTEDRKTFQGTVLNLFPATLPDPDPLPDTAIPDGGPLFIYPTPNRETFSALTGSASVSYEVAPWLNTYLSYSRSFKSGGFNTRYNAPPPGFEPVPFDEETVDSYEVGAKIEAGDFRLNLAAFQADYGNIQLVFRQGVVPLLFNAGEARIRGFEAEASYRPFDTGLFIDAGMSILDDEILSITEVPGATATVQPGDELPLTPSFQGNLAIGYDIEIGNRYVLTPQFDGSYTSDVVFITGSVPEIEQEGYFVANASIQLEIDERFSVQAGIINLFDKEYLIQGNASLGTLGYAEKIYARPQSWYLQVSAEF</sequence>
<evidence type="ECO:0000259" key="15">
    <source>
        <dbReference type="Pfam" id="PF07715"/>
    </source>
</evidence>
<keyword evidence="10 11" id="KW-0998">Cell outer membrane</keyword>
<keyword evidence="6" id="KW-0408">Iron</keyword>
<evidence type="ECO:0000256" key="3">
    <source>
        <dbReference type="ARBA" id="ARBA00022452"/>
    </source>
</evidence>
<comment type="subcellular location">
    <subcellularLocation>
        <location evidence="1 11">Cell outer membrane</location>
        <topology evidence="1 11">Multi-pass membrane protein</topology>
    </subcellularLocation>
</comment>
<keyword evidence="3 11" id="KW-1134">Transmembrane beta strand</keyword>
<dbReference type="Gene3D" id="2.40.170.20">
    <property type="entry name" value="TonB-dependent receptor, beta-barrel domain"/>
    <property type="match status" value="2"/>
</dbReference>
<dbReference type="PROSITE" id="PS51318">
    <property type="entry name" value="TAT"/>
    <property type="match status" value="1"/>
</dbReference>
<dbReference type="Proteomes" id="UP001500518">
    <property type="component" value="Unassembled WGS sequence"/>
</dbReference>
<dbReference type="InterPro" id="IPR036942">
    <property type="entry name" value="Beta-barrel_TonB_sf"/>
</dbReference>
<protein>
    <submittedName>
        <fullName evidence="16">TonB-dependent receptor</fullName>
    </submittedName>
</protein>
<evidence type="ECO:0000256" key="9">
    <source>
        <dbReference type="ARBA" id="ARBA00023136"/>
    </source>
</evidence>
<evidence type="ECO:0000256" key="13">
    <source>
        <dbReference type="SAM" id="SignalP"/>
    </source>
</evidence>
<keyword evidence="4" id="KW-0410">Iron transport</keyword>
<dbReference type="EMBL" id="BAABHV010000009">
    <property type="protein sequence ID" value="GAA5053365.1"/>
    <property type="molecule type" value="Genomic_DNA"/>
</dbReference>
<feature type="domain" description="TonB-dependent receptor plug" evidence="15">
    <location>
        <begin position="67"/>
        <end position="179"/>
    </location>
</feature>
<dbReference type="PANTHER" id="PTHR32552:SF81">
    <property type="entry name" value="TONB-DEPENDENT OUTER MEMBRANE RECEPTOR"/>
    <property type="match status" value="1"/>
</dbReference>
<dbReference type="Pfam" id="PF00593">
    <property type="entry name" value="TonB_dep_Rec_b-barrel"/>
    <property type="match status" value="1"/>
</dbReference>
<evidence type="ECO:0000256" key="10">
    <source>
        <dbReference type="ARBA" id="ARBA00023237"/>
    </source>
</evidence>
<keyword evidence="17" id="KW-1185">Reference proteome</keyword>
<dbReference type="InterPro" id="IPR012910">
    <property type="entry name" value="Plug_dom"/>
</dbReference>
<evidence type="ECO:0000256" key="5">
    <source>
        <dbReference type="ARBA" id="ARBA00022692"/>
    </source>
</evidence>
<keyword evidence="5 11" id="KW-0812">Transmembrane</keyword>
<comment type="caution">
    <text evidence="16">The sequence shown here is derived from an EMBL/GenBank/DDBJ whole genome shotgun (WGS) entry which is preliminary data.</text>
</comment>
<feature type="signal peptide" evidence="13">
    <location>
        <begin position="1"/>
        <end position="31"/>
    </location>
</feature>
<evidence type="ECO:0000313" key="17">
    <source>
        <dbReference type="Proteomes" id="UP001500518"/>
    </source>
</evidence>
<comment type="similarity">
    <text evidence="11 12">Belongs to the TonB-dependent receptor family.</text>
</comment>
<evidence type="ECO:0000259" key="14">
    <source>
        <dbReference type="Pfam" id="PF00593"/>
    </source>
</evidence>
<name>A0ABP9K8C1_9SPHN</name>
<keyword evidence="13" id="KW-0732">Signal</keyword>
<keyword evidence="9 11" id="KW-0472">Membrane</keyword>
<reference evidence="17" key="1">
    <citation type="journal article" date="2019" name="Int. J. Syst. Evol. Microbiol.">
        <title>The Global Catalogue of Microorganisms (GCM) 10K type strain sequencing project: providing services to taxonomists for standard genome sequencing and annotation.</title>
        <authorList>
            <consortium name="The Broad Institute Genomics Platform"/>
            <consortium name="The Broad Institute Genome Sequencing Center for Infectious Disease"/>
            <person name="Wu L."/>
            <person name="Ma J."/>
        </authorList>
    </citation>
    <scope>NUCLEOTIDE SEQUENCE [LARGE SCALE GENOMIC DNA]</scope>
    <source>
        <strain evidence="17">JCM 18014</strain>
    </source>
</reference>
<proteinExistence type="inferred from homology"/>
<evidence type="ECO:0000256" key="12">
    <source>
        <dbReference type="RuleBase" id="RU003357"/>
    </source>
</evidence>
<organism evidence="16 17">
    <name type="scientific">Erythrobacter westpacificensis</name>
    <dbReference type="NCBI Taxonomy" id="1055231"/>
    <lineage>
        <taxon>Bacteria</taxon>
        <taxon>Pseudomonadati</taxon>
        <taxon>Pseudomonadota</taxon>
        <taxon>Alphaproteobacteria</taxon>
        <taxon>Sphingomonadales</taxon>
        <taxon>Erythrobacteraceae</taxon>
        <taxon>Erythrobacter/Porphyrobacter group</taxon>
        <taxon>Erythrobacter</taxon>
    </lineage>
</organism>
<evidence type="ECO:0000256" key="4">
    <source>
        <dbReference type="ARBA" id="ARBA00022496"/>
    </source>
</evidence>
<keyword evidence="8 12" id="KW-0798">TonB box</keyword>
<evidence type="ECO:0000256" key="7">
    <source>
        <dbReference type="ARBA" id="ARBA00023065"/>
    </source>
</evidence>
<dbReference type="InterPro" id="IPR006311">
    <property type="entry name" value="TAT_signal"/>
</dbReference>
<evidence type="ECO:0000256" key="2">
    <source>
        <dbReference type="ARBA" id="ARBA00022448"/>
    </source>
</evidence>
<dbReference type="InterPro" id="IPR000531">
    <property type="entry name" value="Beta-barrel_TonB"/>
</dbReference>
<gene>
    <name evidence="16" type="ORF">GCM10023208_15250</name>
</gene>
<evidence type="ECO:0000256" key="6">
    <source>
        <dbReference type="ARBA" id="ARBA00023004"/>
    </source>
</evidence>
<evidence type="ECO:0000256" key="8">
    <source>
        <dbReference type="ARBA" id="ARBA00023077"/>
    </source>
</evidence>
<keyword evidence="2 11" id="KW-0813">Transport</keyword>
<feature type="chain" id="PRO_5046180841" evidence="13">
    <location>
        <begin position="32"/>
        <end position="806"/>
    </location>
</feature>
<dbReference type="SUPFAM" id="SSF56935">
    <property type="entry name" value="Porins"/>
    <property type="match status" value="1"/>
</dbReference>